<dbReference type="GO" id="GO:0005634">
    <property type="term" value="C:nucleus"/>
    <property type="evidence" value="ECO:0007669"/>
    <property type="project" value="TreeGrafter"/>
</dbReference>
<dbReference type="InterPro" id="IPR050560">
    <property type="entry name" value="MYB_TF"/>
</dbReference>
<organism evidence="4 5">
    <name type="scientific">Vitrella brassicaformis (strain CCMP3155)</name>
    <dbReference type="NCBI Taxonomy" id="1169540"/>
    <lineage>
        <taxon>Eukaryota</taxon>
        <taxon>Sar</taxon>
        <taxon>Alveolata</taxon>
        <taxon>Colpodellida</taxon>
        <taxon>Vitrellaceae</taxon>
        <taxon>Vitrella</taxon>
    </lineage>
</organism>
<dbReference type="EMBL" id="CDMY01000130">
    <property type="protein sequence ID" value="CEL93040.1"/>
    <property type="molecule type" value="Genomic_DNA"/>
</dbReference>
<feature type="domain" description="Myb-like" evidence="2">
    <location>
        <begin position="27"/>
        <end position="89"/>
    </location>
</feature>
<evidence type="ECO:0000259" key="3">
    <source>
        <dbReference type="PROSITE" id="PS51294"/>
    </source>
</evidence>
<accession>A0A0G4ECL1</accession>
<feature type="domain" description="Myb-like" evidence="2">
    <location>
        <begin position="90"/>
        <end position="140"/>
    </location>
</feature>
<dbReference type="PANTHER" id="PTHR45614:SF25">
    <property type="entry name" value="MYB PROTEIN"/>
    <property type="match status" value="1"/>
</dbReference>
<dbReference type="InterPro" id="IPR009057">
    <property type="entry name" value="Homeodomain-like_sf"/>
</dbReference>
<feature type="region of interest" description="Disordered" evidence="1">
    <location>
        <begin position="265"/>
        <end position="303"/>
    </location>
</feature>
<dbReference type="GO" id="GO:0000978">
    <property type="term" value="F:RNA polymerase II cis-regulatory region sequence-specific DNA binding"/>
    <property type="evidence" value="ECO:0007669"/>
    <property type="project" value="TreeGrafter"/>
</dbReference>
<dbReference type="Proteomes" id="UP000041254">
    <property type="component" value="Unassembled WGS sequence"/>
</dbReference>
<dbReference type="InParanoid" id="A0A0G4ECL1"/>
<sequence length="303" mass="33364">MALEVFNPPSNDSAEGAKGKGHRCALNWTPDEDQVLFKLVQQSKDDQNKQRRTGSIAWKKLAEDLKTYFPNSEVTRSGRQCRERWLGTLDPSLNRGPFTPDEERSIVEAHAKLGNQWAKIAKMLPGRTENKIRSYWFETLSHKVYQETVATLPPGAPLPPQPKKRFRDRRKDRSTPHPFTRKVPDHVLNFPRIQEAGAQRLMALPPPQPPVPPAQHAMEYSVVPKPYEQAGNNPYAAAAAAGAAAAQGGEAVAGMLRGLEEGREFREHKRAKRSGAPLSGAEVAHGNVPQHSGGGAAQSAWVG</sequence>
<dbReference type="SUPFAM" id="SSF46689">
    <property type="entry name" value="Homeodomain-like"/>
    <property type="match status" value="2"/>
</dbReference>
<dbReference type="CDD" id="cd00167">
    <property type="entry name" value="SANT"/>
    <property type="match status" value="2"/>
</dbReference>
<evidence type="ECO:0000259" key="2">
    <source>
        <dbReference type="PROSITE" id="PS50090"/>
    </source>
</evidence>
<dbReference type="PROSITE" id="PS50090">
    <property type="entry name" value="MYB_LIKE"/>
    <property type="match status" value="2"/>
</dbReference>
<dbReference type="GO" id="GO:0000981">
    <property type="term" value="F:DNA-binding transcription factor activity, RNA polymerase II-specific"/>
    <property type="evidence" value="ECO:0007669"/>
    <property type="project" value="TreeGrafter"/>
</dbReference>
<feature type="domain" description="HTH myb-type" evidence="3">
    <location>
        <begin position="90"/>
        <end position="144"/>
    </location>
</feature>
<protein>
    <submittedName>
        <fullName evidence="4">Uncharacterized protein</fullName>
    </submittedName>
</protein>
<evidence type="ECO:0000256" key="1">
    <source>
        <dbReference type="SAM" id="MobiDB-lite"/>
    </source>
</evidence>
<name>A0A0G4ECL1_VITBC</name>
<proteinExistence type="predicted"/>
<feature type="region of interest" description="Disordered" evidence="1">
    <location>
        <begin position="151"/>
        <end position="183"/>
    </location>
</feature>
<dbReference type="InterPro" id="IPR017930">
    <property type="entry name" value="Myb_dom"/>
</dbReference>
<dbReference type="InterPro" id="IPR001005">
    <property type="entry name" value="SANT/Myb"/>
</dbReference>
<feature type="region of interest" description="Disordered" evidence="1">
    <location>
        <begin position="1"/>
        <end position="22"/>
    </location>
</feature>
<dbReference type="PROSITE" id="PS51294">
    <property type="entry name" value="HTH_MYB"/>
    <property type="match status" value="1"/>
</dbReference>
<evidence type="ECO:0000313" key="5">
    <source>
        <dbReference type="Proteomes" id="UP000041254"/>
    </source>
</evidence>
<dbReference type="PANTHER" id="PTHR45614">
    <property type="entry name" value="MYB PROTEIN-RELATED"/>
    <property type="match status" value="1"/>
</dbReference>
<dbReference type="VEuPathDB" id="CryptoDB:Vbra_3619"/>
<evidence type="ECO:0000313" key="4">
    <source>
        <dbReference type="EMBL" id="CEL93040.1"/>
    </source>
</evidence>
<gene>
    <name evidence="4" type="ORF">Vbra_3619</name>
</gene>
<dbReference type="STRING" id="1169540.A0A0G4ECL1"/>
<keyword evidence="5" id="KW-1185">Reference proteome</keyword>
<dbReference type="AlphaFoldDB" id="A0A0G4ECL1"/>
<reference evidence="4 5" key="1">
    <citation type="submission" date="2014-11" db="EMBL/GenBank/DDBJ databases">
        <authorList>
            <person name="Zhu J."/>
            <person name="Qi W."/>
            <person name="Song R."/>
        </authorList>
    </citation>
    <scope>NUCLEOTIDE SEQUENCE [LARGE SCALE GENOMIC DNA]</scope>
</reference>
<dbReference type="Gene3D" id="1.10.10.60">
    <property type="entry name" value="Homeodomain-like"/>
    <property type="match status" value="2"/>
</dbReference>
<dbReference type="Pfam" id="PF00249">
    <property type="entry name" value="Myb_DNA-binding"/>
    <property type="match status" value="2"/>
</dbReference>
<dbReference type="OrthoDB" id="2143914at2759"/>
<dbReference type="SMART" id="SM00717">
    <property type="entry name" value="SANT"/>
    <property type="match status" value="2"/>
</dbReference>